<dbReference type="EMBL" id="JACHJT010000001">
    <property type="protein sequence ID" value="MBB4932087.1"/>
    <property type="molecule type" value="Genomic_DNA"/>
</dbReference>
<comment type="caution">
    <text evidence="5">The sequence shown here is derived from an EMBL/GenBank/DDBJ whole genome shotgun (WGS) entry which is preliminary data.</text>
</comment>
<dbReference type="SFLD" id="SFLDG01148">
    <property type="entry name" value="Xi_(cytGST)"/>
    <property type="match status" value="1"/>
</dbReference>
<dbReference type="GO" id="GO:0005737">
    <property type="term" value="C:cytoplasm"/>
    <property type="evidence" value="ECO:0007669"/>
    <property type="project" value="TreeGrafter"/>
</dbReference>
<dbReference type="SFLD" id="SFLDG01206">
    <property type="entry name" value="Xi.1"/>
    <property type="match status" value="1"/>
</dbReference>
<dbReference type="InterPro" id="IPR047047">
    <property type="entry name" value="GST_Omega-like_C"/>
</dbReference>
<dbReference type="Proteomes" id="UP000523007">
    <property type="component" value="Unassembled WGS sequence"/>
</dbReference>
<dbReference type="SUPFAM" id="SSF52833">
    <property type="entry name" value="Thioredoxin-like"/>
    <property type="match status" value="1"/>
</dbReference>
<dbReference type="GO" id="GO:0004364">
    <property type="term" value="F:glutathione transferase activity"/>
    <property type="evidence" value="ECO:0007669"/>
    <property type="project" value="InterPro"/>
</dbReference>
<feature type="binding site" evidence="2">
    <location>
        <position position="94"/>
    </location>
    <ligand>
        <name>glutathione</name>
        <dbReference type="ChEBI" id="CHEBI:57925"/>
    </ligand>
</feature>
<dbReference type="AlphaFoldDB" id="A0A7W7RHI1"/>
<evidence type="ECO:0000256" key="1">
    <source>
        <dbReference type="PIRSR" id="PIRSR015753-1"/>
    </source>
</evidence>
<feature type="site" description="Lowers pKa of active site Cys" evidence="3">
    <location>
        <position position="250"/>
    </location>
</feature>
<dbReference type="SUPFAM" id="SSF47616">
    <property type="entry name" value="GST C-terminal domain-like"/>
    <property type="match status" value="1"/>
</dbReference>
<feature type="domain" description="GST C-terminal" evidence="4">
    <location>
        <begin position="158"/>
        <end position="293"/>
    </location>
</feature>
<feature type="site" description="Lowers pKa of active site Cys" evidence="3">
    <location>
        <position position="293"/>
    </location>
</feature>
<feature type="active site" description="Proton donor/acceptor" evidence="1">
    <location>
        <position position="192"/>
    </location>
</feature>
<dbReference type="InterPro" id="IPR010987">
    <property type="entry name" value="Glutathione-S-Trfase_C-like"/>
</dbReference>
<dbReference type="InterPro" id="IPR036282">
    <property type="entry name" value="Glutathione-S-Trfase_C_sf"/>
</dbReference>
<accession>A0A7W7RHI1</accession>
<dbReference type="InterPro" id="IPR036249">
    <property type="entry name" value="Thioredoxin-like_sf"/>
</dbReference>
<dbReference type="InterPro" id="IPR016639">
    <property type="entry name" value="GST_Omega/GSH"/>
</dbReference>
<evidence type="ECO:0000259" key="4">
    <source>
        <dbReference type="PROSITE" id="PS50405"/>
    </source>
</evidence>
<dbReference type="InterPro" id="IPR040079">
    <property type="entry name" value="Glutathione_S-Trfase"/>
</dbReference>
<dbReference type="PROSITE" id="PS50405">
    <property type="entry name" value="GST_CTER"/>
    <property type="match status" value="1"/>
</dbReference>
<dbReference type="Gene3D" id="1.20.1050.10">
    <property type="match status" value="1"/>
</dbReference>
<dbReference type="PIRSF" id="PIRSF015753">
    <property type="entry name" value="GST"/>
    <property type="match status" value="1"/>
</dbReference>
<dbReference type="Gene3D" id="3.40.30.10">
    <property type="entry name" value="Glutaredoxin"/>
    <property type="match status" value="1"/>
</dbReference>
<organism evidence="5 6">
    <name type="scientific">Lipingzhangella halophila</name>
    <dbReference type="NCBI Taxonomy" id="1783352"/>
    <lineage>
        <taxon>Bacteria</taxon>
        <taxon>Bacillati</taxon>
        <taxon>Actinomycetota</taxon>
        <taxon>Actinomycetes</taxon>
        <taxon>Streptosporangiales</taxon>
        <taxon>Nocardiopsidaceae</taxon>
        <taxon>Lipingzhangella</taxon>
    </lineage>
</organism>
<sequence length="339" mass="38882">MRTVTTATPVDFETYGEYGSAMTRPKGTAFERPPYPFRGRIGSERFPAESGRYHLYASYACPWAQRSLIVRKLKGLEDVISVSIVDPLRDGRGWAFREGPGHGPDEVGHFALLREVYEATEPGYDGHISVPVLWDRHTRRIVSNNFPDITIDLNTCFNSWARNHIDLYPKELRAEIDELNRLVYTHVNNGVYRCGFAPTQQAHDDAVTDLFAMLDELEERLAIRRYLMGDSLTEADIRLWVTLARFDAVYATHFKTNIRRLVDYPNLWGYARDLYQRPAFRETTDFDHIKRHYYVTHGALNPKRIVPAGPLLDFEAPHDRARLSEGDPRAGLVSPRQAG</sequence>
<evidence type="ECO:0000313" key="5">
    <source>
        <dbReference type="EMBL" id="MBB4932087.1"/>
    </source>
</evidence>
<dbReference type="InterPro" id="IPR004045">
    <property type="entry name" value="Glutathione_S-Trfase_N"/>
</dbReference>
<dbReference type="PANTHER" id="PTHR32419">
    <property type="entry name" value="GLUTATHIONYL-HYDROQUINONE REDUCTASE"/>
    <property type="match status" value="1"/>
</dbReference>
<keyword evidence="6" id="KW-1185">Reference proteome</keyword>
<keyword evidence="5" id="KW-0808">Transferase</keyword>
<reference evidence="5 6" key="1">
    <citation type="submission" date="2020-08" db="EMBL/GenBank/DDBJ databases">
        <title>Sequencing the genomes of 1000 actinobacteria strains.</title>
        <authorList>
            <person name="Klenk H.-P."/>
        </authorList>
    </citation>
    <scope>NUCLEOTIDE SEQUENCE [LARGE SCALE GENOMIC DNA]</scope>
    <source>
        <strain evidence="5 6">DSM 102030</strain>
    </source>
</reference>
<dbReference type="RefSeq" id="WP_184579269.1">
    <property type="nucleotide sequence ID" value="NZ_JACHJT010000001.1"/>
</dbReference>
<proteinExistence type="predicted"/>
<dbReference type="SFLD" id="SFLDS00019">
    <property type="entry name" value="Glutathione_Transferase_(cytos"/>
    <property type="match status" value="1"/>
</dbReference>
<feature type="active site" description="Nucleophile" evidence="1">
    <location>
        <position position="61"/>
    </location>
</feature>
<dbReference type="PANTHER" id="PTHR32419:SF6">
    <property type="entry name" value="GLUTATHIONE S-TRANSFERASE OMEGA-LIKE 1-RELATED"/>
    <property type="match status" value="1"/>
</dbReference>
<dbReference type="Pfam" id="PF13410">
    <property type="entry name" value="GST_C_2"/>
    <property type="match status" value="1"/>
</dbReference>
<dbReference type="CDD" id="cd03190">
    <property type="entry name" value="GST_C_Omega_like"/>
    <property type="match status" value="1"/>
</dbReference>
<protein>
    <submittedName>
        <fullName evidence="5">Putative glutathione S-transferase</fullName>
    </submittedName>
</protein>
<evidence type="ECO:0000256" key="3">
    <source>
        <dbReference type="PIRSR" id="PIRSR015753-3"/>
    </source>
</evidence>
<evidence type="ECO:0000256" key="2">
    <source>
        <dbReference type="PIRSR" id="PIRSR015753-2"/>
    </source>
</evidence>
<evidence type="ECO:0000313" key="6">
    <source>
        <dbReference type="Proteomes" id="UP000523007"/>
    </source>
</evidence>
<name>A0A7W7RHI1_9ACTN</name>
<gene>
    <name evidence="5" type="ORF">F4561_002907</name>
</gene>
<dbReference type="Pfam" id="PF13409">
    <property type="entry name" value="GST_N_2"/>
    <property type="match status" value="1"/>
</dbReference>